<reference evidence="12 13" key="1">
    <citation type="submission" date="2013-03" db="EMBL/GenBank/DDBJ databases">
        <title>The Genome Sequence of Phialophora europaea CBS 101466.</title>
        <authorList>
            <consortium name="The Broad Institute Genomics Platform"/>
            <person name="Cuomo C."/>
            <person name="de Hoog S."/>
            <person name="Gorbushina A."/>
            <person name="Walker B."/>
            <person name="Young S.K."/>
            <person name="Zeng Q."/>
            <person name="Gargeya S."/>
            <person name="Fitzgerald M."/>
            <person name="Haas B."/>
            <person name="Abouelleil A."/>
            <person name="Allen A.W."/>
            <person name="Alvarado L."/>
            <person name="Arachchi H.M."/>
            <person name="Berlin A.M."/>
            <person name="Chapman S.B."/>
            <person name="Gainer-Dewar J."/>
            <person name="Goldberg J."/>
            <person name="Griggs A."/>
            <person name="Gujja S."/>
            <person name="Hansen M."/>
            <person name="Howarth C."/>
            <person name="Imamovic A."/>
            <person name="Ireland A."/>
            <person name="Larimer J."/>
            <person name="McCowan C."/>
            <person name="Murphy C."/>
            <person name="Pearson M."/>
            <person name="Poon T.W."/>
            <person name="Priest M."/>
            <person name="Roberts A."/>
            <person name="Saif S."/>
            <person name="Shea T."/>
            <person name="Sisk P."/>
            <person name="Sykes S."/>
            <person name="Wortman J."/>
            <person name="Nusbaum C."/>
            <person name="Birren B."/>
        </authorList>
    </citation>
    <scope>NUCLEOTIDE SEQUENCE [LARGE SCALE GENOMIC DNA]</scope>
    <source>
        <strain evidence="12 13">CBS 101466</strain>
    </source>
</reference>
<dbReference type="AlphaFoldDB" id="W2RPG0"/>
<feature type="compositionally biased region" description="Acidic residues" evidence="9">
    <location>
        <begin position="611"/>
        <end position="625"/>
    </location>
</feature>
<dbReference type="EMBL" id="KB822723">
    <property type="protein sequence ID" value="ETN37619.1"/>
    <property type="molecule type" value="Genomic_DNA"/>
</dbReference>
<evidence type="ECO:0000313" key="12">
    <source>
        <dbReference type="EMBL" id="ETN37619.1"/>
    </source>
</evidence>
<dbReference type="InterPro" id="IPR001623">
    <property type="entry name" value="DnaJ_domain"/>
</dbReference>
<dbReference type="Gene3D" id="1.10.150.20">
    <property type="entry name" value="5' to 3' exonuclease, C-terminal subdomain"/>
    <property type="match status" value="1"/>
</dbReference>
<keyword evidence="7 10" id="KW-0472">Membrane</keyword>
<dbReference type="InterPro" id="IPR014756">
    <property type="entry name" value="Ig_E-set"/>
</dbReference>
<dbReference type="GO" id="GO:0003723">
    <property type="term" value="F:RNA binding"/>
    <property type="evidence" value="ECO:0007669"/>
    <property type="project" value="TreeGrafter"/>
</dbReference>
<evidence type="ECO:0000256" key="9">
    <source>
        <dbReference type="SAM" id="MobiDB-lite"/>
    </source>
</evidence>
<dbReference type="VEuPathDB" id="FungiDB:HMPREF1541_07241"/>
<feature type="transmembrane region" description="Helical" evidence="10">
    <location>
        <begin position="12"/>
        <end position="34"/>
    </location>
</feature>
<keyword evidence="3 10" id="KW-0812">Transmembrane</keyword>
<dbReference type="Gene3D" id="1.10.3380.10">
    <property type="entry name" value="Sec63 N-terminal domain-like domain"/>
    <property type="match status" value="1"/>
</dbReference>
<accession>W2RPG0</accession>
<dbReference type="InterPro" id="IPR004179">
    <property type="entry name" value="Sec63-dom"/>
</dbReference>
<dbReference type="SUPFAM" id="SSF81296">
    <property type="entry name" value="E set domains"/>
    <property type="match status" value="1"/>
</dbReference>
<feature type="domain" description="J" evidence="11">
    <location>
        <begin position="105"/>
        <end position="177"/>
    </location>
</feature>
<dbReference type="GO" id="GO:0006614">
    <property type="term" value="P:SRP-dependent cotranslational protein targeting to membrane"/>
    <property type="evidence" value="ECO:0007669"/>
    <property type="project" value="TreeGrafter"/>
</dbReference>
<evidence type="ECO:0000256" key="5">
    <source>
        <dbReference type="ARBA" id="ARBA00022927"/>
    </source>
</evidence>
<evidence type="ECO:0000256" key="6">
    <source>
        <dbReference type="ARBA" id="ARBA00022989"/>
    </source>
</evidence>
<name>W2RPG0_CYPE1</name>
<feature type="transmembrane region" description="Helical" evidence="10">
    <location>
        <begin position="73"/>
        <end position="94"/>
    </location>
</feature>
<dbReference type="OrthoDB" id="1734229at2759"/>
<dbReference type="GO" id="GO:0006620">
    <property type="term" value="P:post-translational protein targeting to endoplasmic reticulum membrane"/>
    <property type="evidence" value="ECO:0007669"/>
    <property type="project" value="TreeGrafter"/>
</dbReference>
<keyword evidence="13" id="KW-1185">Reference proteome</keyword>
<dbReference type="Pfam" id="PF00226">
    <property type="entry name" value="DnaJ"/>
    <property type="match status" value="1"/>
</dbReference>
<organism evidence="12 13">
    <name type="scientific">Cyphellophora europaea (strain CBS 101466)</name>
    <name type="common">Phialophora europaea</name>
    <dbReference type="NCBI Taxonomy" id="1220924"/>
    <lineage>
        <taxon>Eukaryota</taxon>
        <taxon>Fungi</taxon>
        <taxon>Dikarya</taxon>
        <taxon>Ascomycota</taxon>
        <taxon>Pezizomycotina</taxon>
        <taxon>Eurotiomycetes</taxon>
        <taxon>Chaetothyriomycetidae</taxon>
        <taxon>Chaetothyriales</taxon>
        <taxon>Cyphellophoraceae</taxon>
        <taxon>Cyphellophora</taxon>
    </lineage>
</organism>
<feature type="transmembrane region" description="Helical" evidence="10">
    <location>
        <begin position="202"/>
        <end position="225"/>
    </location>
</feature>
<feature type="compositionally biased region" description="Acidic residues" evidence="9">
    <location>
        <begin position="653"/>
        <end position="678"/>
    </location>
</feature>
<dbReference type="HOGENOM" id="CLU_014210_0_0_1"/>
<dbReference type="Gene3D" id="2.60.40.150">
    <property type="entry name" value="C2 domain"/>
    <property type="match status" value="1"/>
</dbReference>
<dbReference type="SMART" id="SM00271">
    <property type="entry name" value="DnaJ"/>
    <property type="match status" value="1"/>
</dbReference>
<dbReference type="CDD" id="cd06257">
    <property type="entry name" value="DnaJ"/>
    <property type="match status" value="1"/>
</dbReference>
<proteinExistence type="predicted"/>
<dbReference type="GO" id="GO:0008320">
    <property type="term" value="F:protein transmembrane transporter activity"/>
    <property type="evidence" value="ECO:0007669"/>
    <property type="project" value="TreeGrafter"/>
</dbReference>
<dbReference type="InterPro" id="IPR036869">
    <property type="entry name" value="J_dom_sf"/>
</dbReference>
<dbReference type="PANTHER" id="PTHR24075">
    <property type="entry name" value="SEC63 DOMAIN-CONTAINING"/>
    <property type="match status" value="1"/>
</dbReference>
<feature type="region of interest" description="Disordered" evidence="9">
    <location>
        <begin position="611"/>
        <end position="678"/>
    </location>
</feature>
<keyword evidence="2" id="KW-0813">Transport</keyword>
<evidence type="ECO:0000259" key="11">
    <source>
        <dbReference type="PROSITE" id="PS50076"/>
    </source>
</evidence>
<dbReference type="GeneID" id="19974580"/>
<dbReference type="SUPFAM" id="SSF46565">
    <property type="entry name" value="Chaperone J-domain"/>
    <property type="match status" value="1"/>
</dbReference>
<evidence type="ECO:0000256" key="3">
    <source>
        <dbReference type="ARBA" id="ARBA00022692"/>
    </source>
</evidence>
<feature type="region of interest" description="Disordered" evidence="9">
    <location>
        <begin position="474"/>
        <end position="495"/>
    </location>
</feature>
<evidence type="ECO:0000256" key="7">
    <source>
        <dbReference type="ARBA" id="ARBA00023136"/>
    </source>
</evidence>
<evidence type="ECO:0000313" key="13">
    <source>
        <dbReference type="Proteomes" id="UP000030752"/>
    </source>
</evidence>
<evidence type="ECO:0000256" key="4">
    <source>
        <dbReference type="ARBA" id="ARBA00022824"/>
    </source>
</evidence>
<dbReference type="STRING" id="1220924.W2RPG0"/>
<gene>
    <name evidence="12" type="ORF">HMPREF1541_07241</name>
</gene>
<dbReference type="FunCoup" id="W2RPG0">
    <property type="interactions" value="451"/>
</dbReference>
<dbReference type="Pfam" id="PF02889">
    <property type="entry name" value="Sec63"/>
    <property type="match status" value="1"/>
</dbReference>
<dbReference type="Proteomes" id="UP000030752">
    <property type="component" value="Unassembled WGS sequence"/>
</dbReference>
<comment type="subcellular location">
    <subcellularLocation>
        <location evidence="1">Endoplasmic reticulum membrane</location>
        <topology evidence="1">Multi-pass membrane protein</topology>
    </subcellularLocation>
</comment>
<keyword evidence="5" id="KW-0653">Protein transport</keyword>
<dbReference type="PANTHER" id="PTHR24075:SF0">
    <property type="entry name" value="TRANSLOCATION PROTEIN SEC63 HOMOLOG"/>
    <property type="match status" value="1"/>
</dbReference>
<dbReference type="FunFam" id="1.10.287.110:FF:000039">
    <property type="entry name" value="Protein translocation complex component (Npl1)"/>
    <property type="match status" value="1"/>
</dbReference>
<dbReference type="GO" id="GO:0031207">
    <property type="term" value="C:Sec62/Sec63 complex"/>
    <property type="evidence" value="ECO:0007669"/>
    <property type="project" value="TreeGrafter"/>
</dbReference>
<dbReference type="RefSeq" id="XP_008719788.1">
    <property type="nucleotide sequence ID" value="XM_008721566.1"/>
</dbReference>
<evidence type="ECO:0000256" key="10">
    <source>
        <dbReference type="SAM" id="Phobius"/>
    </source>
</evidence>
<evidence type="ECO:0000256" key="1">
    <source>
        <dbReference type="ARBA" id="ARBA00004477"/>
    </source>
</evidence>
<sequence length="678" mass="75742">MSSDYNYDAEGQFFPFFMLTVVSVFTLPLTYNVLKASEELEQTGQRVESDFKPKDADIIDAQRRKQKRKERKIKRIIAVVFGWAAMAYLGWLVYNSEQTRPQLWDPYDILGVSRSASEKEINRFYKRLGIKHHPDKAKPDESKNETMQTINDRWVEMTKAYKALTDEEIRNNYLMYGNPDGKQGTSIGIALPKWMVEEGNRYFVVAFYGILLGVVLPYTLGSWWYGTQARTKEKILHASAANLFREYKEDIEEEGVVNALSVGEEYKETIKSDAGAAKVESRVLASGVLSDAAKAQLKSLDDPTQRKTACLLWAYLGRLDLGDAELEKEKYSVAPTAFLLNNSLSSMTLPFQQLNPLLATYHAAQNLMQAVPPNGSPILQLPHFTQEVAQKITGTQSKSPLNIHKLMALPPSIRRSLCSALSDSQYDQAMKVASQIPYLKLEKAFFKVIGDRVVTPSSLVQLIVKARVIPPGTPEKDIPAVKPADLEDKDPEEGDVDAIKGRKKEKDIQPPLAYGPYFAADHAPRWHVFLADQRAGRIAVPPFTFTAFDKAPFNADGSPTFNMITFRCQFQAPPQVAGFPFTMHLVCDSYIGLDSKTDIVLDVRAVSEADVVESDDEISEPEEDSLAGQLQAMKGGQSQPQKRKLKKIQAVESSDDESDTDGDESDTSATDTETEDES</sequence>
<protein>
    <recommendedName>
        <fullName evidence="11">J domain-containing protein</fullName>
    </recommendedName>
</protein>
<dbReference type="PRINTS" id="PR00625">
    <property type="entry name" value="JDOMAIN"/>
</dbReference>
<keyword evidence="6 10" id="KW-1133">Transmembrane helix</keyword>
<dbReference type="InParanoid" id="W2RPG0"/>
<dbReference type="PROSITE" id="PS50076">
    <property type="entry name" value="DNAJ_2"/>
    <property type="match status" value="1"/>
</dbReference>
<dbReference type="SMART" id="SM00973">
    <property type="entry name" value="Sec63"/>
    <property type="match status" value="1"/>
</dbReference>
<keyword evidence="4" id="KW-0256">Endoplasmic reticulum</keyword>
<dbReference type="SUPFAM" id="SSF158702">
    <property type="entry name" value="Sec63 N-terminal domain-like"/>
    <property type="match status" value="1"/>
</dbReference>
<dbReference type="InterPro" id="IPR035892">
    <property type="entry name" value="C2_domain_sf"/>
</dbReference>
<evidence type="ECO:0000256" key="8">
    <source>
        <dbReference type="ARBA" id="ARBA00023186"/>
    </source>
</evidence>
<dbReference type="Gene3D" id="1.10.287.110">
    <property type="entry name" value="DnaJ domain"/>
    <property type="match status" value="1"/>
</dbReference>
<keyword evidence="8" id="KW-0143">Chaperone</keyword>
<dbReference type="eggNOG" id="KOG0721">
    <property type="taxonomic scope" value="Eukaryota"/>
</dbReference>
<evidence type="ECO:0000256" key="2">
    <source>
        <dbReference type="ARBA" id="ARBA00022448"/>
    </source>
</evidence>